<comment type="caution">
    <text evidence="1">The sequence shown here is derived from an EMBL/GenBank/DDBJ whole genome shotgun (WGS) entry which is preliminary data.</text>
</comment>
<gene>
    <name evidence="1" type="ORF">ACFPIB_02575</name>
</gene>
<organism evidence="1 2">
    <name type="scientific">Adhaeribacter terreus</name>
    <dbReference type="NCBI Taxonomy" id="529703"/>
    <lineage>
        <taxon>Bacteria</taxon>
        <taxon>Pseudomonadati</taxon>
        <taxon>Bacteroidota</taxon>
        <taxon>Cytophagia</taxon>
        <taxon>Cytophagales</taxon>
        <taxon>Hymenobacteraceae</taxon>
        <taxon>Adhaeribacter</taxon>
    </lineage>
</organism>
<proteinExistence type="predicted"/>
<evidence type="ECO:0000313" key="1">
    <source>
        <dbReference type="EMBL" id="MFC5269478.1"/>
    </source>
</evidence>
<dbReference type="InterPro" id="IPR025975">
    <property type="entry name" value="Polysacc_lyase"/>
</dbReference>
<keyword evidence="2" id="KW-1185">Reference proteome</keyword>
<name>A0ABW0E8K3_9BACT</name>
<sequence>MKANRLTFLLSLTILGALLIFFGLFMVSCEKKEVENTGPITATASNARSANLLYEEDMEGSDLFSTAHSIENCETSWTLSAVSNPVFQGTKAARFEIRKDQPITPNSKRIRSEVTIIKGTKYPNFPRDIWYSYAILFPATGFEYDDTRDCINQWYEDGSDETTIRAQKDKAFLEVTPEDSTAILMKYDLFGTTSSTKSIDGFNNIPKDKWSQFVFHFIHSKGSDGLIEVWRDGVKIHTIKGRNMHLELPKWKIGLYKSSFLDKSSTRDSRVVYFDNVRVGNTNATLAEMKGDTIITPPVTGTGLENNPLVNFFNKLR</sequence>
<reference evidence="2" key="1">
    <citation type="journal article" date="2019" name="Int. J. Syst. Evol. Microbiol.">
        <title>The Global Catalogue of Microorganisms (GCM) 10K type strain sequencing project: providing services to taxonomists for standard genome sequencing and annotation.</title>
        <authorList>
            <consortium name="The Broad Institute Genomics Platform"/>
            <consortium name="The Broad Institute Genome Sequencing Center for Infectious Disease"/>
            <person name="Wu L."/>
            <person name="Ma J."/>
        </authorList>
    </citation>
    <scope>NUCLEOTIDE SEQUENCE [LARGE SCALE GENOMIC DNA]</scope>
    <source>
        <strain evidence="2">KACC 12602</strain>
    </source>
</reference>
<protein>
    <submittedName>
        <fullName evidence="1">Polysaccharide lyase</fullName>
    </submittedName>
</protein>
<dbReference type="PROSITE" id="PS51257">
    <property type="entry name" value="PROKAR_LIPOPROTEIN"/>
    <property type="match status" value="1"/>
</dbReference>
<dbReference type="Pfam" id="PF14099">
    <property type="entry name" value="Polysacc_lyase"/>
    <property type="match status" value="1"/>
</dbReference>
<dbReference type="GO" id="GO:0016829">
    <property type="term" value="F:lyase activity"/>
    <property type="evidence" value="ECO:0007669"/>
    <property type="project" value="UniProtKB-KW"/>
</dbReference>
<keyword evidence="1" id="KW-0456">Lyase</keyword>
<dbReference type="EMBL" id="JBHSKT010000001">
    <property type="protein sequence ID" value="MFC5269478.1"/>
    <property type="molecule type" value="Genomic_DNA"/>
</dbReference>
<dbReference type="Gene3D" id="2.60.120.200">
    <property type="match status" value="1"/>
</dbReference>
<evidence type="ECO:0000313" key="2">
    <source>
        <dbReference type="Proteomes" id="UP001596161"/>
    </source>
</evidence>
<accession>A0ABW0E8K3</accession>
<dbReference type="RefSeq" id="WP_378015855.1">
    <property type="nucleotide sequence ID" value="NZ_JBHSKT010000001.1"/>
</dbReference>
<dbReference type="Proteomes" id="UP001596161">
    <property type="component" value="Unassembled WGS sequence"/>
</dbReference>